<feature type="compositionally biased region" description="Basic residues" evidence="1">
    <location>
        <begin position="1"/>
        <end position="10"/>
    </location>
</feature>
<accession>A0A8S9SC63</accession>
<gene>
    <name evidence="3" type="ORF">F2Q69_00027585</name>
</gene>
<sequence>MAPRRTKMASRIKPPYARGKPEDDTISPTHPWPREEGTKISLTDPNIPAKSEERWDKEASRRYNSFLNINFNILPTRFVDVGVLNDLGLHEDLHAVLQVLGIADLCHITYPLYPDLVRQVLVTTELTLERPDFPIFEEASFTFFASGIKHSISLEKLTEIYEISEEYTATSFPRNFPPEHAFWKFIASGDFKSRLASQSRIRNPNLRIAAKVLSNLLFSKDQTSKVQHRKLQMLFAGVEDEIRSANIGIPTDQMTTSPGCVLVQMFVDKKARVTKGSLKKDHSRSLLTPLFRQLELDLSLYQCNETPSFIDIPYLINSRFFATRPPIASSSPSLSISAPTQNHLTRMILWMSLGTVGSDTVYDLGPLDDDGDDAAYRRWMLSLVESSLHRAVIDQGRNQQELQGVTKRLHGPPGAKGTGVPLASPRG</sequence>
<evidence type="ECO:0000259" key="2">
    <source>
        <dbReference type="Pfam" id="PF03078"/>
    </source>
</evidence>
<dbReference type="InterPro" id="IPR004312">
    <property type="entry name" value="ATHILA_Orf1_C"/>
</dbReference>
<dbReference type="EMBL" id="QGKX02000088">
    <property type="protein sequence ID" value="KAF3589722.1"/>
    <property type="molecule type" value="Genomic_DNA"/>
</dbReference>
<dbReference type="Pfam" id="PF03078">
    <property type="entry name" value="ATHILA"/>
    <property type="match status" value="1"/>
</dbReference>
<evidence type="ECO:0000313" key="4">
    <source>
        <dbReference type="Proteomes" id="UP000712600"/>
    </source>
</evidence>
<dbReference type="Proteomes" id="UP000712600">
    <property type="component" value="Unassembled WGS sequence"/>
</dbReference>
<feature type="region of interest" description="Disordered" evidence="1">
    <location>
        <begin position="1"/>
        <end position="53"/>
    </location>
</feature>
<evidence type="ECO:0000256" key="1">
    <source>
        <dbReference type="SAM" id="MobiDB-lite"/>
    </source>
</evidence>
<dbReference type="AlphaFoldDB" id="A0A8S9SC63"/>
<protein>
    <recommendedName>
        <fullName evidence="2">Arabidopsis retrotransposon Orf1 C-terminal domain-containing protein</fullName>
    </recommendedName>
</protein>
<name>A0A8S9SC63_BRACR</name>
<feature type="region of interest" description="Disordered" evidence="1">
    <location>
        <begin position="404"/>
        <end position="427"/>
    </location>
</feature>
<comment type="caution">
    <text evidence="3">The sequence shown here is derived from an EMBL/GenBank/DDBJ whole genome shotgun (WGS) entry which is preliminary data.</text>
</comment>
<evidence type="ECO:0000313" key="3">
    <source>
        <dbReference type="EMBL" id="KAF3589722.1"/>
    </source>
</evidence>
<reference evidence="3" key="1">
    <citation type="submission" date="2019-12" db="EMBL/GenBank/DDBJ databases">
        <title>Genome sequencing and annotation of Brassica cretica.</title>
        <authorList>
            <person name="Studholme D.J."/>
            <person name="Sarris P."/>
        </authorList>
    </citation>
    <scope>NUCLEOTIDE SEQUENCE</scope>
    <source>
        <strain evidence="3">PFS-109/04</strain>
        <tissue evidence="3">Leaf</tissue>
    </source>
</reference>
<feature type="domain" description="Arabidopsis retrotransposon Orf1 C-terminal" evidence="2">
    <location>
        <begin position="51"/>
        <end position="322"/>
    </location>
</feature>
<organism evidence="3 4">
    <name type="scientific">Brassica cretica</name>
    <name type="common">Mustard</name>
    <dbReference type="NCBI Taxonomy" id="69181"/>
    <lineage>
        <taxon>Eukaryota</taxon>
        <taxon>Viridiplantae</taxon>
        <taxon>Streptophyta</taxon>
        <taxon>Embryophyta</taxon>
        <taxon>Tracheophyta</taxon>
        <taxon>Spermatophyta</taxon>
        <taxon>Magnoliopsida</taxon>
        <taxon>eudicotyledons</taxon>
        <taxon>Gunneridae</taxon>
        <taxon>Pentapetalae</taxon>
        <taxon>rosids</taxon>
        <taxon>malvids</taxon>
        <taxon>Brassicales</taxon>
        <taxon>Brassicaceae</taxon>
        <taxon>Brassiceae</taxon>
        <taxon>Brassica</taxon>
    </lineage>
</organism>
<proteinExistence type="predicted"/>